<proteinExistence type="predicted"/>
<feature type="non-terminal residue" evidence="2">
    <location>
        <position position="1"/>
    </location>
</feature>
<gene>
    <name evidence="2" type="ORF">J1605_009199</name>
</gene>
<reference evidence="2 3" key="1">
    <citation type="submission" date="2022-11" db="EMBL/GenBank/DDBJ databases">
        <title>Whole genome sequence of Eschrichtius robustus ER-17-0199.</title>
        <authorList>
            <person name="Bruniche-Olsen A."/>
            <person name="Black A.N."/>
            <person name="Fields C.J."/>
            <person name="Walden K."/>
            <person name="Dewoody J.A."/>
        </authorList>
    </citation>
    <scope>NUCLEOTIDE SEQUENCE [LARGE SCALE GENOMIC DNA]</scope>
    <source>
        <strain evidence="2">ER-17-0199</strain>
        <tissue evidence="2">Blubber</tissue>
    </source>
</reference>
<feature type="region of interest" description="Disordered" evidence="1">
    <location>
        <begin position="133"/>
        <end position="154"/>
    </location>
</feature>
<dbReference type="AlphaFoldDB" id="A0AB34GVH0"/>
<evidence type="ECO:0000313" key="2">
    <source>
        <dbReference type="EMBL" id="KAJ8783494.1"/>
    </source>
</evidence>
<dbReference type="Proteomes" id="UP001159641">
    <property type="component" value="Unassembled WGS sequence"/>
</dbReference>
<evidence type="ECO:0000256" key="1">
    <source>
        <dbReference type="SAM" id="MobiDB-lite"/>
    </source>
</evidence>
<sequence>RVRSRARDFRATAGPAVTARPQTAFPLRPPGEPRLPRIPASAAPSVPSPRKRNLLVGVTCDSTFHWLAVPCVRRRWGPGSGLRSRLWPSLGSLPAVLAATLDVSLGPLRLVPRLRPARRLGPSSGYPLACPHPARPGANGSGADGFPPLPPETPGGSYVALQEAPPARCAGLSSPYPGDLVQPQTTRGCDLQRHVSASEYPRACSSAPKAGLLIPAPPLGAAPPESLHRLLQHLTPDAPDVETWAPRSPPR</sequence>
<organism evidence="2 3">
    <name type="scientific">Eschrichtius robustus</name>
    <name type="common">California gray whale</name>
    <name type="synonym">Eschrichtius gibbosus</name>
    <dbReference type="NCBI Taxonomy" id="9764"/>
    <lineage>
        <taxon>Eukaryota</taxon>
        <taxon>Metazoa</taxon>
        <taxon>Chordata</taxon>
        <taxon>Craniata</taxon>
        <taxon>Vertebrata</taxon>
        <taxon>Euteleostomi</taxon>
        <taxon>Mammalia</taxon>
        <taxon>Eutheria</taxon>
        <taxon>Laurasiatheria</taxon>
        <taxon>Artiodactyla</taxon>
        <taxon>Whippomorpha</taxon>
        <taxon>Cetacea</taxon>
        <taxon>Mysticeti</taxon>
        <taxon>Eschrichtiidae</taxon>
        <taxon>Eschrichtius</taxon>
    </lineage>
</organism>
<protein>
    <submittedName>
        <fullName evidence="2">Uncharacterized protein</fullName>
    </submittedName>
</protein>
<feature type="compositionally biased region" description="Basic and acidic residues" evidence="1">
    <location>
        <begin position="1"/>
        <end position="10"/>
    </location>
</feature>
<comment type="caution">
    <text evidence="2">The sequence shown here is derived from an EMBL/GenBank/DDBJ whole genome shotgun (WGS) entry which is preliminary data.</text>
</comment>
<evidence type="ECO:0000313" key="3">
    <source>
        <dbReference type="Proteomes" id="UP001159641"/>
    </source>
</evidence>
<keyword evidence="3" id="KW-1185">Reference proteome</keyword>
<accession>A0AB34GVH0</accession>
<feature type="region of interest" description="Disordered" evidence="1">
    <location>
        <begin position="1"/>
        <end position="49"/>
    </location>
</feature>
<name>A0AB34GVH0_ESCRO</name>
<dbReference type="EMBL" id="JAIQCJ010002084">
    <property type="protein sequence ID" value="KAJ8783494.1"/>
    <property type="molecule type" value="Genomic_DNA"/>
</dbReference>